<gene>
    <name evidence="1" type="ORF">KHA93_17540</name>
</gene>
<comment type="caution">
    <text evidence="1">The sequence shown here is derived from an EMBL/GenBank/DDBJ whole genome shotgun (WGS) entry which is preliminary data.</text>
</comment>
<dbReference type="AlphaFoldDB" id="A0A942TND2"/>
<dbReference type="EMBL" id="JAGYPJ010000001">
    <property type="protein sequence ID" value="MBS4201435.1"/>
    <property type="molecule type" value="Genomic_DNA"/>
</dbReference>
<evidence type="ECO:0000313" key="2">
    <source>
        <dbReference type="Proteomes" id="UP000682713"/>
    </source>
</evidence>
<proteinExistence type="predicted"/>
<dbReference type="Proteomes" id="UP000682713">
    <property type="component" value="Unassembled WGS sequence"/>
</dbReference>
<reference evidence="1 2" key="1">
    <citation type="submission" date="2021-05" db="EMBL/GenBank/DDBJ databases">
        <title>Novel Bacillus species.</title>
        <authorList>
            <person name="Liu G."/>
        </authorList>
    </citation>
    <scope>NUCLEOTIDE SEQUENCE [LARGE SCALE GENOMIC DNA]</scope>
    <source>
        <strain evidence="1 2">FJAT-49732</strain>
    </source>
</reference>
<dbReference type="RefSeq" id="WP_213111911.1">
    <property type="nucleotide sequence ID" value="NZ_JAGYPJ010000001.1"/>
</dbReference>
<keyword evidence="2" id="KW-1185">Reference proteome</keyword>
<protein>
    <submittedName>
        <fullName evidence="1">Uncharacterized protein</fullName>
    </submittedName>
</protein>
<sequence length="65" mass="7283">MRIERAQMTMRFAGHHDPHPEHASPCRAGRCQATKDIISGCLFFYLKGIDDLNITDLNPKSSIIG</sequence>
<organism evidence="1 2">
    <name type="scientific">Lederbergia citrisecunda</name>
    <dbReference type="NCBI Taxonomy" id="2833583"/>
    <lineage>
        <taxon>Bacteria</taxon>
        <taxon>Bacillati</taxon>
        <taxon>Bacillota</taxon>
        <taxon>Bacilli</taxon>
        <taxon>Bacillales</taxon>
        <taxon>Bacillaceae</taxon>
        <taxon>Lederbergia</taxon>
    </lineage>
</organism>
<accession>A0A942TND2</accession>
<name>A0A942TND2_9BACI</name>
<evidence type="ECO:0000313" key="1">
    <source>
        <dbReference type="EMBL" id="MBS4201435.1"/>
    </source>
</evidence>